<dbReference type="Pfam" id="PF09718">
    <property type="entry name" value="Tape_meas_lam_C"/>
    <property type="match status" value="1"/>
</dbReference>
<feature type="domain" description="Bacteriophage tail tape measure C-terminal" evidence="3">
    <location>
        <begin position="683"/>
        <end position="746"/>
    </location>
</feature>
<comment type="caution">
    <text evidence="5">The sequence shown here is derived from an EMBL/GenBank/DDBJ whole genome shotgun (WGS) entry which is preliminary data.</text>
</comment>
<dbReference type="PANTHER" id="PTHR37813:SF1">
    <property type="entry name" value="FELS-2 PROPHAGE PROTEIN"/>
    <property type="match status" value="1"/>
</dbReference>
<evidence type="ECO:0000256" key="2">
    <source>
        <dbReference type="SAM" id="Phobius"/>
    </source>
</evidence>
<organism evidence="5">
    <name type="scientific">marine sediment metagenome</name>
    <dbReference type="NCBI Taxonomy" id="412755"/>
    <lineage>
        <taxon>unclassified sequences</taxon>
        <taxon>metagenomes</taxon>
        <taxon>ecological metagenomes</taxon>
    </lineage>
</organism>
<keyword evidence="2" id="KW-1133">Transmembrane helix</keyword>
<feature type="transmembrane region" description="Helical" evidence="2">
    <location>
        <begin position="499"/>
        <end position="524"/>
    </location>
</feature>
<dbReference type="PANTHER" id="PTHR37813">
    <property type="entry name" value="FELS-2 PROPHAGE PROTEIN"/>
    <property type="match status" value="1"/>
</dbReference>
<gene>
    <name evidence="5" type="ORF">LCGC14_0737190</name>
</gene>
<keyword evidence="2" id="KW-0472">Membrane</keyword>
<proteinExistence type="predicted"/>
<accession>A0A0F9SSQ8</accession>
<sequence length="854" mass="92398">MAINFMTAEVSIKMVMEPREQIRAQRAALAGIKKIETAEKQAYAHRNRLRSTFDKAQGRAIEDNKNRAIRALKATAAAAKRSATRVTRAWKQMGAASKRAFNLVKRSARIAFVAVGAAVIDSLRAFASFDDAMVQSLAIMGDVSSGLRMEMEKTAKELSINGVKSATELARSYFFLASAGLSAEQSLKALSVVEAFATAGAFDMALATDLITDAQSALGLTVKDSTENMVNMKKISDVLIGANTLANASTLQFSQSLMRAGPAMKAYNITLIEGVAVLAAYADQGLKGEAAGETFGRMLRLMIKGFNDNKAAWDGFGISIVDAEDNLRPMADIIDDLTNLLGDMGVTQKAATLEMLGFQARSQKAILPLLGMSDAIAGYNEELKEMGGITEEVRDKQMKSFDASLKNLWRKITDIRIAVGGHLAPEIEKLAEHFSKNREEIKAWAISVAGSIKDVTKWLIENRKWVLLAVAAFAGFAALSVVVAGFTAVKTVLMLVVPLIKAGVGAAGAFGFLGLAAAIIYTTIRVGQLVLKLFEYRDVQRKVNKHIKKQAELELKLTTRIKERTKAVRELTVALTASPLPGKLDDPSKDPFFRGVPKADPVQDSPANFTAEIDEQAVFENERQMMFAAQEEQRRLDTHQLRLDHFKESTEAEMETMNTLADARNDHRQEELAGWDALAERQETWGRRSANWGRNLGDVLTNSYDRAADSFANMLMKQKVDWKSFGAMFIKELLAMIIKLQIAVVLKAILGGPSLTGSGGDIPTSSFGGGTGPAALSTGFADGGHVLETGIAKVHKGEDIVPEGGGGLIVNVIDNAGVSVDIEENPDERTYNIVLTALASDGPMRRAVMQAAKG</sequence>
<keyword evidence="2" id="KW-0812">Transmembrane</keyword>
<dbReference type="AlphaFoldDB" id="A0A0F9SSQ8"/>
<name>A0A0F9SSQ8_9ZZZZ</name>
<dbReference type="InterPro" id="IPR006431">
    <property type="entry name" value="Phage_tape_meas_C"/>
</dbReference>
<feature type="domain" description="Phage tail tape measure protein" evidence="4">
    <location>
        <begin position="152"/>
        <end position="355"/>
    </location>
</feature>
<keyword evidence="1" id="KW-1188">Viral release from host cell</keyword>
<dbReference type="InterPro" id="IPR010090">
    <property type="entry name" value="Phage_tape_meas"/>
</dbReference>
<evidence type="ECO:0000313" key="5">
    <source>
        <dbReference type="EMBL" id="KKN40056.1"/>
    </source>
</evidence>
<protein>
    <recommendedName>
        <fullName evidence="6">Phage tail tape measure protein domain-containing protein</fullName>
    </recommendedName>
</protein>
<evidence type="ECO:0000259" key="4">
    <source>
        <dbReference type="Pfam" id="PF10145"/>
    </source>
</evidence>
<reference evidence="5" key="1">
    <citation type="journal article" date="2015" name="Nature">
        <title>Complex archaea that bridge the gap between prokaryotes and eukaryotes.</title>
        <authorList>
            <person name="Spang A."/>
            <person name="Saw J.H."/>
            <person name="Jorgensen S.L."/>
            <person name="Zaremba-Niedzwiedzka K."/>
            <person name="Martijn J."/>
            <person name="Lind A.E."/>
            <person name="van Eijk R."/>
            <person name="Schleper C."/>
            <person name="Guy L."/>
            <person name="Ettema T.J."/>
        </authorList>
    </citation>
    <scope>NUCLEOTIDE SEQUENCE</scope>
</reference>
<feature type="transmembrane region" description="Helical" evidence="2">
    <location>
        <begin position="465"/>
        <end position="487"/>
    </location>
</feature>
<dbReference type="NCBIfam" id="TIGR01760">
    <property type="entry name" value="tape_meas_TP901"/>
    <property type="match status" value="1"/>
</dbReference>
<evidence type="ECO:0008006" key="6">
    <source>
        <dbReference type="Google" id="ProtNLM"/>
    </source>
</evidence>
<evidence type="ECO:0000256" key="1">
    <source>
        <dbReference type="ARBA" id="ARBA00022612"/>
    </source>
</evidence>
<evidence type="ECO:0000259" key="3">
    <source>
        <dbReference type="Pfam" id="PF09718"/>
    </source>
</evidence>
<dbReference type="Pfam" id="PF10145">
    <property type="entry name" value="PhageMin_Tail"/>
    <property type="match status" value="1"/>
</dbReference>
<dbReference type="EMBL" id="LAZR01001728">
    <property type="protein sequence ID" value="KKN40056.1"/>
    <property type="molecule type" value="Genomic_DNA"/>
</dbReference>